<organism evidence="2 3">
    <name type="scientific">Hymenobacter lapidarius</name>
    <dbReference type="NCBI Taxonomy" id="1908237"/>
    <lineage>
        <taxon>Bacteria</taxon>
        <taxon>Pseudomonadati</taxon>
        <taxon>Bacteroidota</taxon>
        <taxon>Cytophagia</taxon>
        <taxon>Cytophagales</taxon>
        <taxon>Hymenobacteraceae</taxon>
        <taxon>Hymenobacter</taxon>
    </lineage>
</organism>
<keyword evidence="1" id="KW-1133">Transmembrane helix</keyword>
<gene>
    <name evidence="2" type="ORF">BEN47_00545</name>
</gene>
<protein>
    <submittedName>
        <fullName evidence="2">Uncharacterized protein</fullName>
    </submittedName>
</protein>
<evidence type="ECO:0000313" key="3">
    <source>
        <dbReference type="Proteomes" id="UP000176294"/>
    </source>
</evidence>
<dbReference type="EMBL" id="MDZB01000074">
    <property type="protein sequence ID" value="OGX87689.1"/>
    <property type="molecule type" value="Genomic_DNA"/>
</dbReference>
<feature type="transmembrane region" description="Helical" evidence="1">
    <location>
        <begin position="128"/>
        <end position="151"/>
    </location>
</feature>
<dbReference type="AlphaFoldDB" id="A0A1G1T9Z5"/>
<evidence type="ECO:0000313" key="2">
    <source>
        <dbReference type="EMBL" id="OGX87689.1"/>
    </source>
</evidence>
<keyword evidence="1" id="KW-0812">Transmembrane</keyword>
<sequence>MLVEVGWLRLSILLPMLVLSVGRGMVVAAGHPQGKWAVPVGVALLLASAHRQRADLRFLTISAPDYRRWLAVEYLLWAVPAAVVLGLFSAWGAAGLGLFLASLVAWVPPAREALSTRHKARSLLRSEAFEWVSGLRPWGGVWLLLLGIALWQHATPLGPVVALGVWLVLITACYGQPEPITMLVLAARAPGTFLRRRLLLGTGYAAFSAAPFLWLLASGPAGVGGALAVATAWLGLVALLILTKYAFYSNAVHIRFSQALVVSVALALPGNPVYPVLLLVAVGGLLWQSQRRLRLLLGSVTEPMDKD</sequence>
<proteinExistence type="predicted"/>
<keyword evidence="3" id="KW-1185">Reference proteome</keyword>
<dbReference type="Proteomes" id="UP000176294">
    <property type="component" value="Unassembled WGS sequence"/>
</dbReference>
<feature type="transmembrane region" description="Helical" evidence="1">
    <location>
        <begin position="198"/>
        <end position="217"/>
    </location>
</feature>
<feature type="transmembrane region" description="Helical" evidence="1">
    <location>
        <begin position="157"/>
        <end position="177"/>
    </location>
</feature>
<feature type="transmembrane region" description="Helical" evidence="1">
    <location>
        <begin position="74"/>
        <end position="107"/>
    </location>
</feature>
<reference evidence="2 3" key="1">
    <citation type="submission" date="2016-08" db="EMBL/GenBank/DDBJ databases">
        <title>Hymenobacter coccineus sp. nov., Hymenobacter lapidarius sp. nov. and Hymenobacter glacialis sp. nov., isolated from Antarctic soil.</title>
        <authorList>
            <person name="Sedlacek I."/>
            <person name="Kralova S."/>
            <person name="Kyrova K."/>
            <person name="Maslanova I."/>
            <person name="Stankova E."/>
            <person name="Vrbovska V."/>
            <person name="Nemec M."/>
            <person name="Bartak M."/>
            <person name="Svec P."/>
            <person name="Busse H.-J."/>
            <person name="Pantucek R."/>
        </authorList>
    </citation>
    <scope>NUCLEOTIDE SEQUENCE [LARGE SCALE GENOMIC DNA]</scope>
    <source>
        <strain evidence="2 3">CCM 8643</strain>
    </source>
</reference>
<keyword evidence="1" id="KW-0472">Membrane</keyword>
<evidence type="ECO:0000256" key="1">
    <source>
        <dbReference type="SAM" id="Phobius"/>
    </source>
</evidence>
<dbReference type="STRING" id="1908237.BEN47_00545"/>
<comment type="caution">
    <text evidence="2">The sequence shown here is derived from an EMBL/GenBank/DDBJ whole genome shotgun (WGS) entry which is preliminary data.</text>
</comment>
<feature type="transmembrane region" description="Helical" evidence="1">
    <location>
        <begin position="223"/>
        <end position="247"/>
    </location>
</feature>
<name>A0A1G1T9Z5_9BACT</name>
<feature type="transmembrane region" description="Helical" evidence="1">
    <location>
        <begin position="6"/>
        <end position="29"/>
    </location>
</feature>
<feature type="transmembrane region" description="Helical" evidence="1">
    <location>
        <begin position="259"/>
        <end position="287"/>
    </location>
</feature>
<accession>A0A1G1T9Z5</accession>